<dbReference type="GO" id="GO:0033765">
    <property type="term" value="F:steroid dehydrogenase activity, acting on the CH-CH group of donors"/>
    <property type="evidence" value="ECO:0007669"/>
    <property type="project" value="UniProtKB-ARBA"/>
</dbReference>
<keyword evidence="9" id="KW-1185">Reference proteome</keyword>
<dbReference type="InterPro" id="IPR015939">
    <property type="entry name" value="Fum_Rdtase/Succ_DH_flav-like_C"/>
</dbReference>
<dbReference type="InterPro" id="IPR036188">
    <property type="entry name" value="FAD/NAD-bd_sf"/>
</dbReference>
<evidence type="ECO:0000313" key="8">
    <source>
        <dbReference type="EMBL" id="GHE98633.1"/>
    </source>
</evidence>
<protein>
    <submittedName>
        <fullName evidence="8">Oxidoreductase</fullName>
    </submittedName>
</protein>
<evidence type="ECO:0000256" key="2">
    <source>
        <dbReference type="ARBA" id="ARBA00022630"/>
    </source>
</evidence>
<evidence type="ECO:0000259" key="7">
    <source>
        <dbReference type="Pfam" id="PF02910"/>
    </source>
</evidence>
<dbReference type="PANTHER" id="PTHR11632:SF51">
    <property type="entry name" value="SUCCINATE DEHYDROGENASE [UBIQUINONE] FLAVOPROTEIN SUBUNIT, MITOCHONDRIAL"/>
    <property type="match status" value="1"/>
</dbReference>
<evidence type="ECO:0000256" key="4">
    <source>
        <dbReference type="ARBA" id="ARBA00023002"/>
    </source>
</evidence>
<dbReference type="InterPro" id="IPR027477">
    <property type="entry name" value="Succ_DH/fumarate_Rdtase_cat_sf"/>
</dbReference>
<dbReference type="PRINTS" id="PR00411">
    <property type="entry name" value="PNDRDTASEI"/>
</dbReference>
<reference evidence="8" key="1">
    <citation type="journal article" date="2014" name="Int. J. Syst. Evol. Microbiol.">
        <title>Complete genome sequence of Corynebacterium casei LMG S-19264T (=DSM 44701T), isolated from a smear-ripened cheese.</title>
        <authorList>
            <consortium name="US DOE Joint Genome Institute (JGI-PGF)"/>
            <person name="Walter F."/>
            <person name="Albersmeier A."/>
            <person name="Kalinowski J."/>
            <person name="Ruckert C."/>
        </authorList>
    </citation>
    <scope>NUCLEOTIDE SEQUENCE</scope>
    <source>
        <strain evidence="8">JCM 3302</strain>
    </source>
</reference>
<dbReference type="Gene3D" id="3.50.50.60">
    <property type="entry name" value="FAD/NAD(P)-binding domain"/>
    <property type="match status" value="1"/>
</dbReference>
<dbReference type="Pfam" id="PF02910">
    <property type="entry name" value="Succ_DH_flav_C"/>
    <property type="match status" value="1"/>
</dbReference>
<feature type="domain" description="FAD-dependent oxidoreductase 2 FAD-binding" evidence="6">
    <location>
        <begin position="12"/>
        <end position="391"/>
    </location>
</feature>
<name>A0A919E0X7_9ACTN</name>
<keyword evidence="4" id="KW-0560">Oxidoreductase</keyword>
<reference evidence="8" key="2">
    <citation type="submission" date="2020-09" db="EMBL/GenBank/DDBJ databases">
        <authorList>
            <person name="Sun Q."/>
            <person name="Ohkuma M."/>
        </authorList>
    </citation>
    <scope>NUCLEOTIDE SEQUENCE</scope>
    <source>
        <strain evidence="8">JCM 3302</strain>
    </source>
</reference>
<dbReference type="InterPro" id="IPR037099">
    <property type="entry name" value="Fum_R/Succ_DH_flav-like_C_sf"/>
</dbReference>
<dbReference type="SUPFAM" id="SSF46977">
    <property type="entry name" value="Succinate dehydrogenase/fumarate reductase flavoprotein C-terminal domain"/>
    <property type="match status" value="1"/>
</dbReference>
<sequence>MSSLGHQLATSVLVVGAGGSGLRAAIEVAEAGIAVIAVAKRAADDVHTVTTSECLAEASPTTGPGDTWERHMADTLREGRLLADPRTAEVVARYARQGFHDVGRYGMRLDRQGYGGNARRQFGDSYRHAPFTGDYTGLEVRRALRERAEQLAVPVLSNVYVTRLLVDDGTVFGAYGFDLVDGSRYLVHADSVILATGGHTRIWRRTSSRRGENTGDTFRLAVEAGARLRDPELVQFHPFGLISPENAAGLPVSEAARGEGGVLLNNLGERFMTRYDAERMELCSRDRVALASSTEIREGRGTRAGGVWLDLSHLPRETVLTRLPRVHQTLLDLQMLDITHDPIEVAPTAQYSMGGVWVRPEDHSTDVDGLFVVGEAASGLHGANRLEENTLIELLVYGRIAGRAAAEYSARLTSQQRSPAAVRTAEADVNRLVAADGDQSVRALQRSVRRLMTDRAGVARDEAGLAAGLAELDAIEARMAYVGVHIDIGGYQDLAYAFDLRSAVLAARATLLCALERRETRGCHNRSDYPDADPDLQVNLVWSPTTGVRRESVPPIPTAIAELMHEVPADVRLPE</sequence>
<comment type="cofactor">
    <cofactor evidence="1">
        <name>FAD</name>
        <dbReference type="ChEBI" id="CHEBI:57692"/>
    </cofactor>
</comment>
<evidence type="ECO:0000256" key="1">
    <source>
        <dbReference type="ARBA" id="ARBA00001974"/>
    </source>
</evidence>
<evidence type="ECO:0000259" key="6">
    <source>
        <dbReference type="Pfam" id="PF00890"/>
    </source>
</evidence>
<dbReference type="Proteomes" id="UP000641386">
    <property type="component" value="Unassembled WGS sequence"/>
</dbReference>
<dbReference type="PANTHER" id="PTHR11632">
    <property type="entry name" value="SUCCINATE DEHYDROGENASE 2 FLAVOPROTEIN SUBUNIT"/>
    <property type="match status" value="1"/>
</dbReference>
<dbReference type="Gene3D" id="3.90.700.10">
    <property type="entry name" value="Succinate dehydrogenase/fumarate reductase flavoprotein, catalytic domain"/>
    <property type="match status" value="1"/>
</dbReference>
<dbReference type="PRINTS" id="PR00368">
    <property type="entry name" value="FADPNR"/>
</dbReference>
<feature type="active site" description="Proton acceptor" evidence="5">
    <location>
        <position position="285"/>
    </location>
</feature>
<dbReference type="InterPro" id="IPR003953">
    <property type="entry name" value="FAD-dep_OxRdtase_2_FAD-bd"/>
</dbReference>
<dbReference type="AlphaFoldDB" id="A0A919E0X7"/>
<organism evidence="8 9">
    <name type="scientific">Streptomyces spiralis</name>
    <dbReference type="NCBI Taxonomy" id="66376"/>
    <lineage>
        <taxon>Bacteria</taxon>
        <taxon>Bacillati</taxon>
        <taxon>Actinomycetota</taxon>
        <taxon>Actinomycetes</taxon>
        <taxon>Kitasatosporales</taxon>
        <taxon>Streptomycetaceae</taxon>
        <taxon>Streptomyces</taxon>
    </lineage>
</organism>
<accession>A0A919E0X7</accession>
<evidence type="ECO:0000313" key="9">
    <source>
        <dbReference type="Proteomes" id="UP000641386"/>
    </source>
</evidence>
<evidence type="ECO:0000256" key="3">
    <source>
        <dbReference type="ARBA" id="ARBA00022827"/>
    </source>
</evidence>
<dbReference type="InterPro" id="IPR030664">
    <property type="entry name" value="SdhA/FrdA/AprA"/>
</dbReference>
<keyword evidence="2" id="KW-0285">Flavoprotein</keyword>
<gene>
    <name evidence="8" type="ORF">GCM10014715_63540</name>
</gene>
<evidence type="ECO:0000256" key="5">
    <source>
        <dbReference type="PIRSR" id="PIRSR000171-1"/>
    </source>
</evidence>
<feature type="domain" description="Fumarate reductase/succinate dehydrogenase flavoprotein-like C-terminal" evidence="7">
    <location>
        <begin position="447"/>
        <end position="534"/>
    </location>
</feature>
<dbReference type="FunFam" id="3.90.700.10:FF:000005">
    <property type="entry name" value="Succinate dehydrogenase flavoprotein subunit"/>
    <property type="match status" value="1"/>
</dbReference>
<comment type="caution">
    <text evidence="8">The sequence shown here is derived from an EMBL/GenBank/DDBJ whole genome shotgun (WGS) entry which is preliminary data.</text>
</comment>
<dbReference type="SUPFAM" id="SSF51905">
    <property type="entry name" value="FAD/NAD(P)-binding domain"/>
    <property type="match status" value="1"/>
</dbReference>
<dbReference type="SUPFAM" id="SSF56425">
    <property type="entry name" value="Succinate dehydrogenase/fumarate reductase flavoprotein, catalytic domain"/>
    <property type="match status" value="1"/>
</dbReference>
<keyword evidence="3" id="KW-0274">FAD</keyword>
<dbReference type="RefSeq" id="WP_189905709.1">
    <property type="nucleotide sequence ID" value="NZ_BNBC01000037.1"/>
</dbReference>
<dbReference type="EMBL" id="BNBC01000037">
    <property type="protein sequence ID" value="GHE98633.1"/>
    <property type="molecule type" value="Genomic_DNA"/>
</dbReference>
<proteinExistence type="predicted"/>
<dbReference type="Gene3D" id="1.20.58.100">
    <property type="entry name" value="Fumarate reductase/succinate dehydrogenase flavoprotein-like, C-terminal domain"/>
    <property type="match status" value="1"/>
</dbReference>
<dbReference type="PIRSF" id="PIRSF000171">
    <property type="entry name" value="SDHA_APRA_LASPO"/>
    <property type="match status" value="1"/>
</dbReference>
<dbReference type="Pfam" id="PF00890">
    <property type="entry name" value="FAD_binding_2"/>
    <property type="match status" value="1"/>
</dbReference>